<evidence type="ECO:0000313" key="3">
    <source>
        <dbReference type="Proteomes" id="UP000321436"/>
    </source>
</evidence>
<evidence type="ECO:0000313" key="2">
    <source>
        <dbReference type="EMBL" id="GEP97476.1"/>
    </source>
</evidence>
<keyword evidence="1" id="KW-1133">Transmembrane helix</keyword>
<comment type="caution">
    <text evidence="2">The sequence shown here is derived from an EMBL/GenBank/DDBJ whole genome shotgun (WGS) entry which is preliminary data.</text>
</comment>
<sequence>MTKLLKLEELFMFLLALLMFNQQCSLSLWWFFGCLLLPDISMIGYLAGPKAGAYVYNFFHHKAVAIAVYFAGTYFSSEIVTFIGIILFAHSCMDRLFGYGLKFITDFKDTHLGRIGKG</sequence>
<reference evidence="2 3" key="1">
    <citation type="submission" date="2019-07" db="EMBL/GenBank/DDBJ databases">
        <title>Whole genome shotgun sequence of Chitinophaga cymbidii NBRC 109752.</title>
        <authorList>
            <person name="Hosoyama A."/>
            <person name="Uohara A."/>
            <person name="Ohji S."/>
            <person name="Ichikawa N."/>
        </authorList>
    </citation>
    <scope>NUCLEOTIDE SEQUENCE [LARGE SCALE GENOMIC DNA]</scope>
    <source>
        <strain evidence="2 3">NBRC 109752</strain>
    </source>
</reference>
<accession>A0A512RP55</accession>
<keyword evidence="1" id="KW-0472">Membrane</keyword>
<protein>
    <recommendedName>
        <fullName evidence="4">DUF4260 domain-containing protein</fullName>
    </recommendedName>
</protein>
<dbReference type="RefSeq" id="WP_146865070.1">
    <property type="nucleotide sequence ID" value="NZ_BKAU01000004.1"/>
</dbReference>
<dbReference type="Proteomes" id="UP000321436">
    <property type="component" value="Unassembled WGS sequence"/>
</dbReference>
<dbReference type="OrthoDB" id="9813911at2"/>
<keyword evidence="3" id="KW-1185">Reference proteome</keyword>
<evidence type="ECO:0000256" key="1">
    <source>
        <dbReference type="SAM" id="Phobius"/>
    </source>
</evidence>
<dbReference type="EMBL" id="BKAU01000004">
    <property type="protein sequence ID" value="GEP97476.1"/>
    <property type="molecule type" value="Genomic_DNA"/>
</dbReference>
<evidence type="ECO:0008006" key="4">
    <source>
        <dbReference type="Google" id="ProtNLM"/>
    </source>
</evidence>
<dbReference type="PROSITE" id="PS51257">
    <property type="entry name" value="PROKAR_LIPOPROTEIN"/>
    <property type="match status" value="1"/>
</dbReference>
<dbReference type="AlphaFoldDB" id="A0A512RP55"/>
<gene>
    <name evidence="2" type="ORF">CCY01nite_37360</name>
</gene>
<proteinExistence type="predicted"/>
<dbReference type="Pfam" id="PF14079">
    <property type="entry name" value="DUF4260"/>
    <property type="match status" value="1"/>
</dbReference>
<name>A0A512RP55_9BACT</name>
<organism evidence="2 3">
    <name type="scientific">Chitinophaga cymbidii</name>
    <dbReference type="NCBI Taxonomy" id="1096750"/>
    <lineage>
        <taxon>Bacteria</taxon>
        <taxon>Pseudomonadati</taxon>
        <taxon>Bacteroidota</taxon>
        <taxon>Chitinophagia</taxon>
        <taxon>Chitinophagales</taxon>
        <taxon>Chitinophagaceae</taxon>
        <taxon>Chitinophaga</taxon>
    </lineage>
</organism>
<feature type="transmembrane region" description="Helical" evidence="1">
    <location>
        <begin position="66"/>
        <end position="89"/>
    </location>
</feature>
<dbReference type="InterPro" id="IPR025356">
    <property type="entry name" value="DUF4260"/>
</dbReference>
<keyword evidence="1" id="KW-0812">Transmembrane</keyword>